<dbReference type="Pfam" id="PF13636">
    <property type="entry name" value="Methyltranf_PUA"/>
    <property type="match status" value="1"/>
</dbReference>
<dbReference type="Pfam" id="PF17125">
    <property type="entry name" value="Methyltr_RsmF_N"/>
    <property type="match status" value="1"/>
</dbReference>
<feature type="active site" description="Nucleophile" evidence="6">
    <location>
        <position position="232"/>
    </location>
</feature>
<protein>
    <submittedName>
        <fullName evidence="8">RNA methyltransferase</fullName>
    </submittedName>
</protein>
<dbReference type="GO" id="GO:0001510">
    <property type="term" value="P:RNA methylation"/>
    <property type="evidence" value="ECO:0007669"/>
    <property type="project" value="InterPro"/>
</dbReference>
<dbReference type="GO" id="GO:0008173">
    <property type="term" value="F:RNA methyltransferase activity"/>
    <property type="evidence" value="ECO:0007669"/>
    <property type="project" value="InterPro"/>
</dbReference>
<keyword evidence="2 6" id="KW-0489">Methyltransferase</keyword>
<evidence type="ECO:0000256" key="3">
    <source>
        <dbReference type="ARBA" id="ARBA00022679"/>
    </source>
</evidence>
<keyword evidence="9" id="KW-1185">Reference proteome</keyword>
<dbReference type="PROSITE" id="PS51686">
    <property type="entry name" value="SAM_MT_RSMB_NOP"/>
    <property type="match status" value="1"/>
</dbReference>
<dbReference type="InterPro" id="IPR023267">
    <property type="entry name" value="RCMT"/>
</dbReference>
<dbReference type="GO" id="GO:0003723">
    <property type="term" value="F:RNA binding"/>
    <property type="evidence" value="ECO:0007669"/>
    <property type="project" value="UniProtKB-UniRule"/>
</dbReference>
<evidence type="ECO:0000313" key="9">
    <source>
        <dbReference type="Proteomes" id="UP000244956"/>
    </source>
</evidence>
<organism evidence="8 9">
    <name type="scientific">Marinilabilia rubra</name>
    <dbReference type="NCBI Taxonomy" id="2162893"/>
    <lineage>
        <taxon>Bacteria</taxon>
        <taxon>Pseudomonadati</taxon>
        <taxon>Bacteroidota</taxon>
        <taxon>Bacteroidia</taxon>
        <taxon>Marinilabiliales</taxon>
        <taxon>Marinilabiliaceae</taxon>
        <taxon>Marinilabilia</taxon>
    </lineage>
</organism>
<feature type="binding site" evidence="6">
    <location>
        <position position="135"/>
    </location>
    <ligand>
        <name>S-adenosyl-L-methionine</name>
        <dbReference type="ChEBI" id="CHEBI:59789"/>
    </ligand>
</feature>
<comment type="similarity">
    <text evidence="6">Belongs to the class I-like SAM-binding methyltransferase superfamily. RsmB/NOP family.</text>
</comment>
<dbReference type="CDD" id="cd02440">
    <property type="entry name" value="AdoMet_MTases"/>
    <property type="match status" value="1"/>
</dbReference>
<dbReference type="EMBL" id="QEWP01000004">
    <property type="protein sequence ID" value="PWE00219.1"/>
    <property type="molecule type" value="Genomic_DNA"/>
</dbReference>
<dbReference type="InterPro" id="IPR027391">
    <property type="entry name" value="Nol1_Nop2_Fmu_2"/>
</dbReference>
<dbReference type="Pfam" id="PF01189">
    <property type="entry name" value="Methyltr_RsmB-F"/>
    <property type="match status" value="1"/>
</dbReference>
<reference evidence="8 9" key="1">
    <citation type="submission" date="2018-05" db="EMBL/GenBank/DDBJ databases">
        <title>Marinilabilia rubrum sp. nov., isolated from saltern sediment.</title>
        <authorList>
            <person name="Zhang R."/>
        </authorList>
    </citation>
    <scope>NUCLEOTIDE SEQUENCE [LARGE SCALE GENOMIC DNA]</scope>
    <source>
        <strain evidence="8 9">WTE16</strain>
    </source>
</reference>
<keyword evidence="5 6" id="KW-0694">RNA-binding</keyword>
<dbReference type="AlphaFoldDB" id="A0A2U2BAY5"/>
<dbReference type="Gene3D" id="3.40.50.150">
    <property type="entry name" value="Vaccinia Virus protein VP39"/>
    <property type="match status" value="1"/>
</dbReference>
<keyword evidence="3 6" id="KW-0808">Transferase</keyword>
<feature type="binding site" evidence="6">
    <location>
        <position position="162"/>
    </location>
    <ligand>
        <name>S-adenosyl-L-methionine</name>
        <dbReference type="ChEBI" id="CHEBI:59789"/>
    </ligand>
</feature>
<dbReference type="InterPro" id="IPR031341">
    <property type="entry name" value="Methyltr_RsmF_N"/>
</dbReference>
<dbReference type="SUPFAM" id="SSF53335">
    <property type="entry name" value="S-adenosyl-L-methionine-dependent methyltransferases"/>
    <property type="match status" value="1"/>
</dbReference>
<dbReference type="PANTHER" id="PTHR22807:SF30">
    <property type="entry name" value="28S RRNA (CYTOSINE(4447)-C(5))-METHYLTRANSFERASE-RELATED"/>
    <property type="match status" value="1"/>
</dbReference>
<dbReference type="OrthoDB" id="9810297at2"/>
<dbReference type="InterPro" id="IPR001678">
    <property type="entry name" value="MeTrfase_RsmB-F_NOP2_dom"/>
</dbReference>
<comment type="caution">
    <text evidence="6">Lacks conserved residue(s) required for the propagation of feature annotation.</text>
</comment>
<dbReference type="InterPro" id="IPR049560">
    <property type="entry name" value="MeTrfase_RsmB-F_NOP2_cat"/>
</dbReference>
<evidence type="ECO:0000256" key="4">
    <source>
        <dbReference type="ARBA" id="ARBA00022691"/>
    </source>
</evidence>
<dbReference type="RefSeq" id="WP_109263842.1">
    <property type="nucleotide sequence ID" value="NZ_QEWP01000004.1"/>
</dbReference>
<proteinExistence type="inferred from homology"/>
<gene>
    <name evidence="8" type="ORF">DDZ16_07670</name>
</gene>
<evidence type="ECO:0000259" key="7">
    <source>
        <dbReference type="PROSITE" id="PS51686"/>
    </source>
</evidence>
<evidence type="ECO:0000256" key="5">
    <source>
        <dbReference type="ARBA" id="ARBA00022884"/>
    </source>
</evidence>
<evidence type="ECO:0000256" key="2">
    <source>
        <dbReference type="ARBA" id="ARBA00022603"/>
    </source>
</evidence>
<dbReference type="Gene3D" id="3.30.70.1170">
    <property type="entry name" value="Sun protein, domain 3"/>
    <property type="match status" value="1"/>
</dbReference>
<dbReference type="Proteomes" id="UP000244956">
    <property type="component" value="Unassembled WGS sequence"/>
</dbReference>
<keyword evidence="4 6" id="KW-0949">S-adenosyl-L-methionine</keyword>
<dbReference type="InterPro" id="IPR029063">
    <property type="entry name" value="SAM-dependent_MTases_sf"/>
</dbReference>
<dbReference type="PRINTS" id="PR02008">
    <property type="entry name" value="RCMTFAMILY"/>
</dbReference>
<name>A0A2U2BAY5_9BACT</name>
<accession>A0A2U2BAY5</accession>
<evidence type="ECO:0000313" key="8">
    <source>
        <dbReference type="EMBL" id="PWE00219.1"/>
    </source>
</evidence>
<dbReference type="PANTHER" id="PTHR22807">
    <property type="entry name" value="NOP2 YEAST -RELATED NOL1/NOP2/FMU SUN DOMAIN-CONTAINING"/>
    <property type="match status" value="1"/>
</dbReference>
<keyword evidence="1" id="KW-0963">Cytoplasm</keyword>
<evidence type="ECO:0000256" key="6">
    <source>
        <dbReference type="PROSITE-ProRule" id="PRU01023"/>
    </source>
</evidence>
<evidence type="ECO:0000256" key="1">
    <source>
        <dbReference type="ARBA" id="ARBA00022490"/>
    </source>
</evidence>
<dbReference type="Gene3D" id="2.30.130.60">
    <property type="match status" value="1"/>
</dbReference>
<sequence>MKQSLPLEFRERMKNRFPDNEYQIFINSLDEPPVKSVRVNPRKSGHNSVTNQPVPWCEYGFYLDHKPVFTLDPLFHAGTYYPQEASSMVLWYLLKHIESEDGNNLTVLDLCGAPGGKSTLIASFLNENGLLVANEVIRSRAKILQENIIKWGAPNVVVTQSDPCDFGKLPGIFDVMVVDAPCSGEGMFRKGDIARNEWSVENTRICSERQKRILKASWHALKEKGWLVYSTCTFNSSENEEILNWLINEKGARVLKLEVPEAWGITTVSVGEGNGLAFFPHKVKGEGFFVALLQKTEESKPVKPPKSSGKKISVPSGVKRLVKASENFFFEENAQVWNAFPGRSQKTLSVLKKHLNVLHSGLKLGVTGRKGFVPDQCLAMSWVRSDQFPEIELSKETALRYLKGESITGVSGKSLGFYLVTCNRIPLGFVKNVGNRFNNLYPKEWRIRMNI</sequence>
<feature type="binding site" evidence="6">
    <location>
        <position position="179"/>
    </location>
    <ligand>
        <name>S-adenosyl-L-methionine</name>
        <dbReference type="ChEBI" id="CHEBI:59789"/>
    </ligand>
</feature>
<comment type="caution">
    <text evidence="8">The sequence shown here is derived from an EMBL/GenBank/DDBJ whole genome shotgun (WGS) entry which is preliminary data.</text>
</comment>
<feature type="domain" description="SAM-dependent MTase RsmB/NOP-type" evidence="7">
    <location>
        <begin position="1"/>
        <end position="296"/>
    </location>
</feature>